<dbReference type="Pfam" id="PF13177">
    <property type="entry name" value="DNA_pol3_delta2"/>
    <property type="match status" value="1"/>
</dbReference>
<dbReference type="InterPro" id="IPR050238">
    <property type="entry name" value="DNA_Rep/Repair_Clamp_Loader"/>
</dbReference>
<sequence>MQSFLIIAKDKNKASTHISNFLKEEGINPFDVNLQTFEKAMGIPDVRNIQKSILLKPFRGKTKAVVIEAYENITIEAQNALLKVLEEPPANTLIIISTSSKELILPTIISRCKIIELEEKEVSLGNEDISSLNDFLNIILSGKAGDKLKIAEVIAKNKESTVLWLEKMAVFVRSKLTDNSNDLKYLNFLKKLQKTYKAIKSTNVSQRTALENLFLSL</sequence>
<gene>
    <name evidence="1" type="ORF">A2713_00255</name>
</gene>
<dbReference type="Gene3D" id="3.40.50.300">
    <property type="entry name" value="P-loop containing nucleotide triphosphate hydrolases"/>
    <property type="match status" value="1"/>
</dbReference>
<evidence type="ECO:0008006" key="3">
    <source>
        <dbReference type="Google" id="ProtNLM"/>
    </source>
</evidence>
<protein>
    <recommendedName>
        <fullName evidence="3">DNA polymerase III subunit delta</fullName>
    </recommendedName>
</protein>
<name>A0A1F4UR73_UNCKA</name>
<dbReference type="PANTHER" id="PTHR11669">
    <property type="entry name" value="REPLICATION FACTOR C / DNA POLYMERASE III GAMMA-TAU SUBUNIT"/>
    <property type="match status" value="1"/>
</dbReference>
<organism evidence="1 2">
    <name type="scientific">candidate division WWE3 bacterium RIFCSPHIGHO2_01_FULL_35_17</name>
    <dbReference type="NCBI Taxonomy" id="1802614"/>
    <lineage>
        <taxon>Bacteria</taxon>
        <taxon>Katanobacteria</taxon>
    </lineage>
</organism>
<comment type="caution">
    <text evidence="1">The sequence shown here is derived from an EMBL/GenBank/DDBJ whole genome shotgun (WGS) entry which is preliminary data.</text>
</comment>
<reference evidence="1 2" key="1">
    <citation type="journal article" date="2016" name="Nat. Commun.">
        <title>Thousands of microbial genomes shed light on interconnected biogeochemical processes in an aquifer system.</title>
        <authorList>
            <person name="Anantharaman K."/>
            <person name="Brown C.T."/>
            <person name="Hug L.A."/>
            <person name="Sharon I."/>
            <person name="Castelle C.J."/>
            <person name="Probst A.J."/>
            <person name="Thomas B.C."/>
            <person name="Singh A."/>
            <person name="Wilkins M.J."/>
            <person name="Karaoz U."/>
            <person name="Brodie E.L."/>
            <person name="Williams K.H."/>
            <person name="Hubbard S.S."/>
            <person name="Banfield J.F."/>
        </authorList>
    </citation>
    <scope>NUCLEOTIDE SEQUENCE [LARGE SCALE GENOMIC DNA]</scope>
</reference>
<dbReference type="EMBL" id="MEUX01000014">
    <property type="protein sequence ID" value="OGC47477.1"/>
    <property type="molecule type" value="Genomic_DNA"/>
</dbReference>
<accession>A0A1F4UR73</accession>
<dbReference type="AlphaFoldDB" id="A0A1F4UR73"/>
<dbReference type="SUPFAM" id="SSF52540">
    <property type="entry name" value="P-loop containing nucleoside triphosphate hydrolases"/>
    <property type="match status" value="1"/>
</dbReference>
<evidence type="ECO:0000313" key="1">
    <source>
        <dbReference type="EMBL" id="OGC47477.1"/>
    </source>
</evidence>
<dbReference type="InterPro" id="IPR027417">
    <property type="entry name" value="P-loop_NTPase"/>
</dbReference>
<dbReference type="GO" id="GO:0006261">
    <property type="term" value="P:DNA-templated DNA replication"/>
    <property type="evidence" value="ECO:0007669"/>
    <property type="project" value="TreeGrafter"/>
</dbReference>
<dbReference type="Proteomes" id="UP000176444">
    <property type="component" value="Unassembled WGS sequence"/>
</dbReference>
<dbReference type="PANTHER" id="PTHR11669:SF8">
    <property type="entry name" value="DNA POLYMERASE III SUBUNIT DELTA"/>
    <property type="match status" value="1"/>
</dbReference>
<proteinExistence type="predicted"/>
<evidence type="ECO:0000313" key="2">
    <source>
        <dbReference type="Proteomes" id="UP000176444"/>
    </source>
</evidence>